<dbReference type="NCBIfam" id="NF041083">
    <property type="entry name" value="thermosome_beta"/>
    <property type="match status" value="1"/>
</dbReference>
<dbReference type="PROSITE" id="PS00750">
    <property type="entry name" value="TCP1_1"/>
    <property type="match status" value="1"/>
</dbReference>
<evidence type="ECO:0000256" key="10">
    <source>
        <dbReference type="RuleBase" id="RU004187"/>
    </source>
</evidence>
<keyword evidence="12" id="KW-1185">Reference proteome</keyword>
<dbReference type="Gene3D" id="3.30.260.10">
    <property type="entry name" value="TCP-1-like chaperonin intermediate domain"/>
    <property type="match status" value="1"/>
</dbReference>
<evidence type="ECO:0000256" key="5">
    <source>
        <dbReference type="ARBA" id="ARBA00022490"/>
    </source>
</evidence>
<dbReference type="InterPro" id="IPR027413">
    <property type="entry name" value="GROEL-like_equatorial_sf"/>
</dbReference>
<dbReference type="FunFam" id="3.50.7.10:FF:000009">
    <property type="entry name" value="T-complex protein 1 subunit alpha"/>
    <property type="match status" value="1"/>
</dbReference>
<proteinExistence type="inferred from homology"/>
<dbReference type="InterPro" id="IPR012715">
    <property type="entry name" value="Chap_CCT_alpha"/>
</dbReference>
<dbReference type="Gene3D" id="1.10.560.10">
    <property type="entry name" value="GroEL-like equatorial domain"/>
    <property type="match status" value="1"/>
</dbReference>
<dbReference type="InterPro" id="IPR017998">
    <property type="entry name" value="Chaperone_TCP-1"/>
</dbReference>
<dbReference type="SUPFAM" id="SSF52029">
    <property type="entry name" value="GroEL apical domain-like"/>
    <property type="match status" value="1"/>
</dbReference>
<dbReference type="HOGENOM" id="CLU_008891_5_1_1"/>
<gene>
    <name evidence="11" type="ORF">M422DRAFT_168757</name>
</gene>
<evidence type="ECO:0000313" key="12">
    <source>
        <dbReference type="Proteomes" id="UP000054279"/>
    </source>
</evidence>
<dbReference type="GO" id="GO:0016887">
    <property type="term" value="F:ATP hydrolysis activity"/>
    <property type="evidence" value="ECO:0007669"/>
    <property type="project" value="InterPro"/>
</dbReference>
<evidence type="ECO:0000256" key="1">
    <source>
        <dbReference type="ARBA" id="ARBA00004496"/>
    </source>
</evidence>
<dbReference type="InterPro" id="IPR027409">
    <property type="entry name" value="GroEL-like_apical_dom_sf"/>
</dbReference>
<keyword evidence="6 10" id="KW-0547">Nucleotide-binding</keyword>
<accession>A0A0C9VPP1</accession>
<evidence type="ECO:0000313" key="11">
    <source>
        <dbReference type="EMBL" id="KIJ44142.1"/>
    </source>
</evidence>
<dbReference type="PROSITE" id="PS00995">
    <property type="entry name" value="TCP1_3"/>
    <property type="match status" value="1"/>
</dbReference>
<evidence type="ECO:0000256" key="3">
    <source>
        <dbReference type="ARBA" id="ARBA00011531"/>
    </source>
</evidence>
<evidence type="ECO:0000256" key="7">
    <source>
        <dbReference type="ARBA" id="ARBA00022840"/>
    </source>
</evidence>
<name>A0A0C9VPP1_SPHS4</name>
<keyword evidence="8 10" id="KW-0143">Chaperone</keyword>
<evidence type="ECO:0000256" key="2">
    <source>
        <dbReference type="ARBA" id="ARBA00008020"/>
    </source>
</evidence>
<evidence type="ECO:0000256" key="6">
    <source>
        <dbReference type="ARBA" id="ARBA00022741"/>
    </source>
</evidence>
<dbReference type="GO" id="GO:0005832">
    <property type="term" value="C:chaperonin-containing T-complex"/>
    <property type="evidence" value="ECO:0007669"/>
    <property type="project" value="UniProtKB-ARBA"/>
</dbReference>
<dbReference type="AlphaFoldDB" id="A0A0C9VPP1"/>
<dbReference type="Pfam" id="PF00118">
    <property type="entry name" value="Cpn60_TCP1"/>
    <property type="match status" value="1"/>
</dbReference>
<evidence type="ECO:0000256" key="9">
    <source>
        <dbReference type="ARBA" id="ARBA00030049"/>
    </source>
</evidence>
<dbReference type="InterPro" id="IPR053374">
    <property type="entry name" value="TCP-1_chaperonin"/>
</dbReference>
<comment type="similarity">
    <text evidence="2 10">Belongs to the TCP-1 chaperonin family.</text>
</comment>
<keyword evidence="5" id="KW-0963">Cytoplasm</keyword>
<dbReference type="InterPro" id="IPR054827">
    <property type="entry name" value="thermosome_alpha"/>
</dbReference>
<dbReference type="GO" id="GO:0051082">
    <property type="term" value="F:unfolded protein binding"/>
    <property type="evidence" value="ECO:0007669"/>
    <property type="project" value="InterPro"/>
</dbReference>
<dbReference type="CDD" id="cd03335">
    <property type="entry name" value="TCP1_alpha"/>
    <property type="match status" value="1"/>
</dbReference>
<evidence type="ECO:0000256" key="4">
    <source>
        <dbReference type="ARBA" id="ARBA00014424"/>
    </source>
</evidence>
<dbReference type="InterPro" id="IPR002194">
    <property type="entry name" value="Chaperonin_TCP-1_CS"/>
</dbReference>
<reference evidence="11 12" key="1">
    <citation type="submission" date="2014-06" db="EMBL/GenBank/DDBJ databases">
        <title>Evolutionary Origins and Diversification of the Mycorrhizal Mutualists.</title>
        <authorList>
            <consortium name="DOE Joint Genome Institute"/>
            <consortium name="Mycorrhizal Genomics Consortium"/>
            <person name="Kohler A."/>
            <person name="Kuo A."/>
            <person name="Nagy L.G."/>
            <person name="Floudas D."/>
            <person name="Copeland A."/>
            <person name="Barry K.W."/>
            <person name="Cichocki N."/>
            <person name="Veneault-Fourrey C."/>
            <person name="LaButti K."/>
            <person name="Lindquist E.A."/>
            <person name="Lipzen A."/>
            <person name="Lundell T."/>
            <person name="Morin E."/>
            <person name="Murat C."/>
            <person name="Riley R."/>
            <person name="Ohm R."/>
            <person name="Sun H."/>
            <person name="Tunlid A."/>
            <person name="Henrissat B."/>
            <person name="Grigoriev I.V."/>
            <person name="Hibbett D.S."/>
            <person name="Martin F."/>
        </authorList>
    </citation>
    <scope>NUCLEOTIDE SEQUENCE [LARGE SCALE GENOMIC DNA]</scope>
    <source>
        <strain evidence="11 12">SS14</strain>
    </source>
</reference>
<dbReference type="PRINTS" id="PR00304">
    <property type="entry name" value="TCOMPLEXTCP1"/>
</dbReference>
<dbReference type="NCBIfam" id="NF041082">
    <property type="entry name" value="thermosome_alpha"/>
    <property type="match status" value="1"/>
</dbReference>
<keyword evidence="7 10" id="KW-0067">ATP-binding</keyword>
<dbReference type="NCBIfam" id="TIGR02340">
    <property type="entry name" value="chap_CCT_alpha"/>
    <property type="match status" value="1"/>
</dbReference>
<dbReference type="GO" id="GO:0140662">
    <property type="term" value="F:ATP-dependent protein folding chaperone"/>
    <property type="evidence" value="ECO:0007669"/>
    <property type="project" value="InterPro"/>
</dbReference>
<dbReference type="SUPFAM" id="SSF54849">
    <property type="entry name" value="GroEL-intermediate domain like"/>
    <property type="match status" value="1"/>
</dbReference>
<organism evidence="11 12">
    <name type="scientific">Sphaerobolus stellatus (strain SS14)</name>
    <dbReference type="NCBI Taxonomy" id="990650"/>
    <lineage>
        <taxon>Eukaryota</taxon>
        <taxon>Fungi</taxon>
        <taxon>Dikarya</taxon>
        <taxon>Basidiomycota</taxon>
        <taxon>Agaricomycotina</taxon>
        <taxon>Agaricomycetes</taxon>
        <taxon>Phallomycetidae</taxon>
        <taxon>Geastrales</taxon>
        <taxon>Sphaerobolaceae</taxon>
        <taxon>Sphaerobolus</taxon>
    </lineage>
</organism>
<evidence type="ECO:0000256" key="8">
    <source>
        <dbReference type="ARBA" id="ARBA00023186"/>
    </source>
</evidence>
<comment type="subcellular location">
    <subcellularLocation>
        <location evidence="1">Cytoplasm</location>
    </subcellularLocation>
</comment>
<dbReference type="Proteomes" id="UP000054279">
    <property type="component" value="Unassembled WGS sequence"/>
</dbReference>
<comment type="subunit">
    <text evidence="3">Heterooligomeric complex of about 850 to 900 kDa that forms two stacked rings, 12 to 16 nm in diameter.</text>
</comment>
<dbReference type="PANTHER" id="PTHR11353">
    <property type="entry name" value="CHAPERONIN"/>
    <property type="match status" value="1"/>
</dbReference>
<dbReference type="InterPro" id="IPR002423">
    <property type="entry name" value="Cpn60/GroEL/TCP-1"/>
</dbReference>
<protein>
    <recommendedName>
        <fullName evidence="4">T-complex protein 1 subunit alpha</fullName>
    </recommendedName>
    <alternativeName>
        <fullName evidence="9">CCT-alpha</fullName>
    </alternativeName>
</protein>
<dbReference type="PROSITE" id="PS00751">
    <property type="entry name" value="TCP1_2"/>
    <property type="match status" value="1"/>
</dbReference>
<dbReference type="InterPro" id="IPR027410">
    <property type="entry name" value="TCP-1-like_intermed_sf"/>
</dbReference>
<dbReference type="EMBL" id="KN837119">
    <property type="protein sequence ID" value="KIJ44142.1"/>
    <property type="molecule type" value="Genomic_DNA"/>
</dbReference>
<dbReference type="SUPFAM" id="SSF48592">
    <property type="entry name" value="GroEL equatorial domain-like"/>
    <property type="match status" value="1"/>
</dbReference>
<dbReference type="OrthoDB" id="10248520at2759"/>
<sequence>MFQRDPRAGAFLGGDRVSGQEIRDQNVVAAQSISNIVKSSLGPLGLDKMLVDNIGEVTISNDGATILGLLDVEHPAGRIFVDLAQKQDKEVGDGTTSVVIIAAELLRRGNELVKSKIHPTTVITGYRVACREACKFMVDQISVKVDALGKDALINAAKTSMSSKIIGSDDDLFAPMAVDAMLAVKTINNRGEVKYPVKAVNVLKAHGRSVRESLFVKGYALNCTVASQAMKTRITNAKIACLDINLHKTRMHLGVQILIDNPDQLEEIRKRETEITLERIRKILATGANVVLTTKGIDDLCLKEFVEAGAMAVRRCKKEDLRRIAKATGATLVSSLANLEGEETFEASYLGSADEVVQERLADDELILIKGTKVVSSASIVLRGANDYMLDEMERALHDTLSIIKRTLESGAVVPGGGAVETALSIYLENFATTLGSREQLAIAEFANALLVIPKTLAVNAAKDSTELVAKLRSYHNAAQNAPAGDPKKALMHYGLDLLNGEVRDNVKAGVLEPTISKVRSLKSAFEAAVSILRIDDAIHCAPEQQPERDEHGH</sequence>
<dbReference type="Gene3D" id="3.50.7.10">
    <property type="entry name" value="GroEL"/>
    <property type="match status" value="1"/>
</dbReference>
<dbReference type="GO" id="GO:0005524">
    <property type="term" value="F:ATP binding"/>
    <property type="evidence" value="ECO:0007669"/>
    <property type="project" value="UniProtKB-KW"/>
</dbReference>